<dbReference type="Proteomes" id="UP001064896">
    <property type="component" value="Chromosome"/>
</dbReference>
<evidence type="ECO:0000313" key="2">
    <source>
        <dbReference type="Proteomes" id="UP001064896"/>
    </source>
</evidence>
<evidence type="ECO:0000313" key="1">
    <source>
        <dbReference type="EMBL" id="BCD88036.1"/>
    </source>
</evidence>
<keyword evidence="2" id="KW-1185">Reference proteome</keyword>
<dbReference type="EMBL" id="AP023081">
    <property type="protein sequence ID" value="BCD88036.1"/>
    <property type="molecule type" value="Genomic_DNA"/>
</dbReference>
<accession>A0ABM7LET5</accession>
<dbReference type="InterPro" id="IPR012449">
    <property type="entry name" value="Phage_F116_Orf28"/>
</dbReference>
<organism evidence="1 2">
    <name type="scientific">Pseudomonas solani</name>
    <dbReference type="NCBI Taxonomy" id="2731552"/>
    <lineage>
        <taxon>Bacteria</taxon>
        <taxon>Pseudomonadati</taxon>
        <taxon>Pseudomonadota</taxon>
        <taxon>Gammaproteobacteria</taxon>
        <taxon>Pseudomonadales</taxon>
        <taxon>Pseudomonadaceae</taxon>
        <taxon>Pseudomonas</taxon>
    </lineage>
</organism>
<evidence type="ECO:0008006" key="3">
    <source>
        <dbReference type="Google" id="ProtNLM"/>
    </source>
</evidence>
<gene>
    <name evidence="1" type="ORF">PSm6_44430</name>
</gene>
<protein>
    <recommendedName>
        <fullName evidence="3">DUF1654 domain-containing protein</fullName>
    </recommendedName>
</protein>
<dbReference type="RefSeq" id="WP_265168231.1">
    <property type="nucleotide sequence ID" value="NZ_AP023081.1"/>
</dbReference>
<proteinExistence type="predicted"/>
<reference evidence="1" key="1">
    <citation type="submission" date="2020-05" db="EMBL/GenBank/DDBJ databases">
        <title>Complete genome sequence of Pseudomonas sp. Sm006.</title>
        <authorList>
            <person name="Takeuchi K."/>
            <person name="Someya N."/>
        </authorList>
    </citation>
    <scope>NUCLEOTIDE SEQUENCE</scope>
    <source>
        <strain evidence="1">Sm006</strain>
    </source>
</reference>
<name>A0ABM7LET5_9PSED</name>
<dbReference type="Pfam" id="PF07867">
    <property type="entry name" value="DUF1654"/>
    <property type="match status" value="1"/>
</dbReference>
<sequence length="82" mass="9601">MLHAQYQHEPDYQSYLDLARRVQALVSTPRARIEHQIVISREPADTQIAWEQLMEEIREAPGVRLTPRADGSVHVGWFIERH</sequence>